<dbReference type="RefSeq" id="XP_007931903.1">
    <property type="nucleotide sequence ID" value="XM_007933712.1"/>
</dbReference>
<dbReference type="OrthoDB" id="10642043at2759"/>
<gene>
    <name evidence="2" type="ORF">MYCFIDRAFT_179674</name>
</gene>
<organism evidence="2 3">
    <name type="scientific">Pseudocercospora fijiensis (strain CIRAD86)</name>
    <name type="common">Black leaf streak disease fungus</name>
    <name type="synonym">Mycosphaerella fijiensis</name>
    <dbReference type="NCBI Taxonomy" id="383855"/>
    <lineage>
        <taxon>Eukaryota</taxon>
        <taxon>Fungi</taxon>
        <taxon>Dikarya</taxon>
        <taxon>Ascomycota</taxon>
        <taxon>Pezizomycotina</taxon>
        <taxon>Dothideomycetes</taxon>
        <taxon>Dothideomycetidae</taxon>
        <taxon>Mycosphaerellales</taxon>
        <taxon>Mycosphaerellaceae</taxon>
        <taxon>Pseudocercospora</taxon>
    </lineage>
</organism>
<sequence length="248" mass="27918">MHARTKTNARGVELVKLHESAIAMSMSGNTASHRDCDGHQKDVKSRPSLPMRTPPSHHHNNARASERFRNLVINIMWEKATLFETISSTTTIAPPLSSSPALQLLDNAVDQVVLAYRVFEKESGGGGGEEEREEDKEKEKTWWEEKVREEFQRAADCSREFLALGGPREESTEPGGRDVVAETLEGNTARLLRRDMMKMRSCGVWFEQCQLRIAYFNMYGLTVVSRQLELIVRAHPSGQPDAYGTQTS</sequence>
<dbReference type="VEuPathDB" id="FungiDB:MYCFIDRAFT_179674"/>
<dbReference type="AlphaFoldDB" id="M3AJ14"/>
<dbReference type="EMBL" id="KB446565">
    <property type="protein sequence ID" value="EME77472.1"/>
    <property type="molecule type" value="Genomic_DNA"/>
</dbReference>
<evidence type="ECO:0000256" key="1">
    <source>
        <dbReference type="SAM" id="MobiDB-lite"/>
    </source>
</evidence>
<name>M3AJ14_PSEFD</name>
<dbReference type="KEGG" id="pfj:MYCFIDRAFT_179674"/>
<reference evidence="2 3" key="1">
    <citation type="journal article" date="2012" name="PLoS Pathog.">
        <title>Diverse lifestyles and strategies of plant pathogenesis encoded in the genomes of eighteen Dothideomycetes fungi.</title>
        <authorList>
            <person name="Ohm R.A."/>
            <person name="Feau N."/>
            <person name="Henrissat B."/>
            <person name="Schoch C.L."/>
            <person name="Horwitz B.A."/>
            <person name="Barry K.W."/>
            <person name="Condon B.J."/>
            <person name="Copeland A.C."/>
            <person name="Dhillon B."/>
            <person name="Glaser F."/>
            <person name="Hesse C.N."/>
            <person name="Kosti I."/>
            <person name="LaButti K."/>
            <person name="Lindquist E.A."/>
            <person name="Lucas S."/>
            <person name="Salamov A.A."/>
            <person name="Bradshaw R.E."/>
            <person name="Ciuffetti L."/>
            <person name="Hamelin R.C."/>
            <person name="Kema G.H.J."/>
            <person name="Lawrence C."/>
            <person name="Scott J.A."/>
            <person name="Spatafora J.W."/>
            <person name="Turgeon B.G."/>
            <person name="de Wit P.J.G.M."/>
            <person name="Zhong S."/>
            <person name="Goodwin S.B."/>
            <person name="Grigoriev I.V."/>
        </authorList>
    </citation>
    <scope>NUCLEOTIDE SEQUENCE [LARGE SCALE GENOMIC DNA]</scope>
    <source>
        <strain evidence="2 3">CIRAD86</strain>
    </source>
</reference>
<dbReference type="Proteomes" id="UP000016932">
    <property type="component" value="Unassembled WGS sequence"/>
</dbReference>
<feature type="region of interest" description="Disordered" evidence="1">
    <location>
        <begin position="27"/>
        <end position="63"/>
    </location>
</feature>
<accession>M3AJ14</accession>
<keyword evidence="3" id="KW-1185">Reference proteome</keyword>
<dbReference type="HOGENOM" id="CLU_1120539_0_0_1"/>
<feature type="compositionally biased region" description="Basic and acidic residues" evidence="1">
    <location>
        <begin position="32"/>
        <end position="45"/>
    </location>
</feature>
<proteinExistence type="predicted"/>
<evidence type="ECO:0000313" key="2">
    <source>
        <dbReference type="EMBL" id="EME77472.1"/>
    </source>
</evidence>
<protein>
    <submittedName>
        <fullName evidence="2">Uncharacterized protein</fullName>
    </submittedName>
</protein>
<dbReference type="GeneID" id="19334175"/>
<evidence type="ECO:0000313" key="3">
    <source>
        <dbReference type="Proteomes" id="UP000016932"/>
    </source>
</evidence>